<keyword evidence="3" id="KW-1185">Reference proteome</keyword>
<feature type="domain" description="Reverse transcriptase Ty1/copia-type" evidence="1">
    <location>
        <begin position="4"/>
        <end position="60"/>
    </location>
</feature>
<reference evidence="2" key="1">
    <citation type="submission" date="2018-05" db="EMBL/GenBank/DDBJ databases">
        <title>Draft genome of Mucuna pruriens seed.</title>
        <authorList>
            <person name="Nnadi N.E."/>
            <person name="Vos R."/>
            <person name="Hasami M.H."/>
            <person name="Devisetty U.K."/>
            <person name="Aguiy J.C."/>
        </authorList>
    </citation>
    <scope>NUCLEOTIDE SEQUENCE [LARGE SCALE GENOMIC DNA]</scope>
    <source>
        <strain evidence="2">JCA_2017</strain>
    </source>
</reference>
<dbReference type="InterPro" id="IPR013103">
    <property type="entry name" value="RVT_2"/>
</dbReference>
<comment type="caution">
    <text evidence="2">The sequence shown here is derived from an EMBL/GenBank/DDBJ whole genome shotgun (WGS) entry which is preliminary data.</text>
</comment>
<sequence>MGVQSEAFVIEDQEEKVYILRKVFYGLKQALRAWYNNNDIYFMEKDLKKSKNEPTLYVNQQEAIEEEMQLEFCRSSDQIADIFTKALPKDKFQKLREALGVQEQHIKGENVE</sequence>
<proteinExistence type="predicted"/>
<dbReference type="AlphaFoldDB" id="A0A371HTE4"/>
<dbReference type="Proteomes" id="UP000257109">
    <property type="component" value="Unassembled WGS sequence"/>
</dbReference>
<evidence type="ECO:0000313" key="3">
    <source>
        <dbReference type="Proteomes" id="UP000257109"/>
    </source>
</evidence>
<protein>
    <recommendedName>
        <fullName evidence="1">Reverse transcriptase Ty1/copia-type domain-containing protein</fullName>
    </recommendedName>
</protein>
<dbReference type="EMBL" id="QJKJ01001757">
    <property type="protein sequence ID" value="RDY06070.1"/>
    <property type="molecule type" value="Genomic_DNA"/>
</dbReference>
<name>A0A371HTE4_MUCPR</name>
<gene>
    <name evidence="2" type="ORF">CR513_10006</name>
</gene>
<evidence type="ECO:0000313" key="2">
    <source>
        <dbReference type="EMBL" id="RDY06070.1"/>
    </source>
</evidence>
<feature type="non-terminal residue" evidence="2">
    <location>
        <position position="1"/>
    </location>
</feature>
<dbReference type="Pfam" id="PF07727">
    <property type="entry name" value="RVT_2"/>
    <property type="match status" value="1"/>
</dbReference>
<accession>A0A371HTE4</accession>
<organism evidence="2 3">
    <name type="scientific">Mucuna pruriens</name>
    <name type="common">Velvet bean</name>
    <name type="synonym">Dolichos pruriens</name>
    <dbReference type="NCBI Taxonomy" id="157652"/>
    <lineage>
        <taxon>Eukaryota</taxon>
        <taxon>Viridiplantae</taxon>
        <taxon>Streptophyta</taxon>
        <taxon>Embryophyta</taxon>
        <taxon>Tracheophyta</taxon>
        <taxon>Spermatophyta</taxon>
        <taxon>Magnoliopsida</taxon>
        <taxon>eudicotyledons</taxon>
        <taxon>Gunneridae</taxon>
        <taxon>Pentapetalae</taxon>
        <taxon>rosids</taxon>
        <taxon>fabids</taxon>
        <taxon>Fabales</taxon>
        <taxon>Fabaceae</taxon>
        <taxon>Papilionoideae</taxon>
        <taxon>50 kb inversion clade</taxon>
        <taxon>NPAAA clade</taxon>
        <taxon>indigoferoid/millettioid clade</taxon>
        <taxon>Phaseoleae</taxon>
        <taxon>Mucuna</taxon>
    </lineage>
</organism>
<evidence type="ECO:0000259" key="1">
    <source>
        <dbReference type="Pfam" id="PF07727"/>
    </source>
</evidence>